<evidence type="ECO:0000313" key="2">
    <source>
        <dbReference type="Proteomes" id="UP000327493"/>
    </source>
</evidence>
<name>A0A5J5CTB2_9PERO</name>
<accession>A0A5J5CTB2</accession>
<proteinExistence type="predicted"/>
<dbReference type="Proteomes" id="UP000327493">
    <property type="component" value="Chromosome 15"/>
</dbReference>
<keyword evidence="2" id="KW-1185">Reference proteome</keyword>
<sequence length="60" mass="6658">MWLRLCSHRRRAQQNPGVQLLSDGPGWLSPPLRGRLVLPLQHGGVLQQPEQGCQVPKGPL</sequence>
<feature type="non-terminal residue" evidence="1">
    <location>
        <position position="60"/>
    </location>
</feature>
<protein>
    <submittedName>
        <fullName evidence="1">Uncharacterized protein</fullName>
    </submittedName>
</protein>
<reference evidence="1 2" key="1">
    <citation type="submission" date="2019-08" db="EMBL/GenBank/DDBJ databases">
        <title>A chromosome-level genome assembly, high-density linkage maps, and genome scans reveal the genomic architecture of hybrid incompatibilities underlying speciation via character displacement in darters (Percidae: Etheostominae).</title>
        <authorList>
            <person name="Moran R.L."/>
            <person name="Catchen J.M."/>
            <person name="Fuller R.C."/>
        </authorList>
    </citation>
    <scope>NUCLEOTIDE SEQUENCE [LARGE SCALE GENOMIC DNA]</scope>
    <source>
        <strain evidence="1">EspeVRDwgs_2016</strain>
        <tissue evidence="1">Muscle</tissue>
    </source>
</reference>
<gene>
    <name evidence="1" type="ORF">FQN60_004362</name>
</gene>
<comment type="caution">
    <text evidence="1">The sequence shown here is derived from an EMBL/GenBank/DDBJ whole genome shotgun (WGS) entry which is preliminary data.</text>
</comment>
<dbReference type="AlphaFoldDB" id="A0A5J5CTB2"/>
<dbReference type="EMBL" id="VOFY01000015">
    <property type="protein sequence ID" value="KAA8585668.1"/>
    <property type="molecule type" value="Genomic_DNA"/>
</dbReference>
<evidence type="ECO:0000313" key="1">
    <source>
        <dbReference type="EMBL" id="KAA8585668.1"/>
    </source>
</evidence>
<organism evidence="1 2">
    <name type="scientific">Etheostoma spectabile</name>
    <name type="common">orangethroat darter</name>
    <dbReference type="NCBI Taxonomy" id="54343"/>
    <lineage>
        <taxon>Eukaryota</taxon>
        <taxon>Metazoa</taxon>
        <taxon>Chordata</taxon>
        <taxon>Craniata</taxon>
        <taxon>Vertebrata</taxon>
        <taxon>Euteleostomi</taxon>
        <taxon>Actinopterygii</taxon>
        <taxon>Neopterygii</taxon>
        <taxon>Teleostei</taxon>
        <taxon>Neoteleostei</taxon>
        <taxon>Acanthomorphata</taxon>
        <taxon>Eupercaria</taxon>
        <taxon>Perciformes</taxon>
        <taxon>Percoidei</taxon>
        <taxon>Percidae</taxon>
        <taxon>Etheostomatinae</taxon>
        <taxon>Etheostoma</taxon>
    </lineage>
</organism>